<dbReference type="SMART" id="SM00226">
    <property type="entry name" value="LMWPc"/>
    <property type="match status" value="1"/>
</dbReference>
<evidence type="ECO:0000256" key="3">
    <source>
        <dbReference type="ARBA" id="ARBA00022801"/>
    </source>
</evidence>
<dbReference type="InterPro" id="IPR050438">
    <property type="entry name" value="LMW_PTPase"/>
</dbReference>
<evidence type="ECO:0000256" key="1">
    <source>
        <dbReference type="ARBA" id="ARBA00011063"/>
    </source>
</evidence>
<evidence type="ECO:0000313" key="6">
    <source>
        <dbReference type="EMBL" id="CAB4830954.1"/>
    </source>
</evidence>
<dbReference type="EC" id="3.1.3.48" evidence="2"/>
<organism evidence="7">
    <name type="scientific">freshwater metagenome</name>
    <dbReference type="NCBI Taxonomy" id="449393"/>
    <lineage>
        <taxon>unclassified sequences</taxon>
        <taxon>metagenomes</taxon>
        <taxon>ecological metagenomes</taxon>
    </lineage>
</organism>
<dbReference type="InterPro" id="IPR017867">
    <property type="entry name" value="Tyr_phospatase_low_mol_wt"/>
</dbReference>
<evidence type="ECO:0000259" key="5">
    <source>
        <dbReference type="SMART" id="SM00226"/>
    </source>
</evidence>
<dbReference type="EMBL" id="CAFBPM010000014">
    <property type="protein sequence ID" value="CAB5028000.1"/>
    <property type="molecule type" value="Genomic_DNA"/>
</dbReference>
<sequence length="161" mass="17677">MTSATCRVLFVCTGNICRSPMAEIVARQLRPPETSPYIFQSAGTASWHAGEPMDPRAATALAAKGYKPELHRAQHGDDLLLANNDLVLGLDRKHQQILNGRLERLGKHPAQLLRPFDPAHGGAVDIADPYYGDQEDFTESLELIERSVRGLVVSLDATYLT</sequence>
<evidence type="ECO:0000313" key="8">
    <source>
        <dbReference type="EMBL" id="CAB5028000.1"/>
    </source>
</evidence>
<dbReference type="PANTHER" id="PTHR11717:SF7">
    <property type="entry name" value="LOW MOLECULAR WEIGHT PHOSPHOTYROSINE PROTEIN PHOSPHATASE"/>
    <property type="match status" value="1"/>
</dbReference>
<dbReference type="InterPro" id="IPR036196">
    <property type="entry name" value="Ptyr_pPase_sf"/>
</dbReference>
<dbReference type="Gene3D" id="3.40.50.2300">
    <property type="match status" value="1"/>
</dbReference>
<keyword evidence="4" id="KW-0904">Protein phosphatase</keyword>
<gene>
    <name evidence="6" type="ORF">UFOPK3164_01170</name>
    <name evidence="7" type="ORF">UFOPK3427_01708</name>
    <name evidence="8" type="ORF">UFOPK4112_01371</name>
</gene>
<accession>A0A6J7EP83</accession>
<evidence type="ECO:0000313" key="7">
    <source>
        <dbReference type="EMBL" id="CAB4883004.1"/>
    </source>
</evidence>
<dbReference type="GO" id="GO:0004725">
    <property type="term" value="F:protein tyrosine phosphatase activity"/>
    <property type="evidence" value="ECO:0007669"/>
    <property type="project" value="UniProtKB-EC"/>
</dbReference>
<evidence type="ECO:0000256" key="4">
    <source>
        <dbReference type="ARBA" id="ARBA00022912"/>
    </source>
</evidence>
<dbReference type="EMBL" id="CAFABE010000056">
    <property type="protein sequence ID" value="CAB4830954.1"/>
    <property type="molecule type" value="Genomic_DNA"/>
</dbReference>
<keyword evidence="3" id="KW-0378">Hydrolase</keyword>
<reference evidence="7" key="1">
    <citation type="submission" date="2020-05" db="EMBL/GenBank/DDBJ databases">
        <authorList>
            <person name="Chiriac C."/>
            <person name="Salcher M."/>
            <person name="Ghai R."/>
            <person name="Kavagutti S V."/>
        </authorList>
    </citation>
    <scope>NUCLEOTIDE SEQUENCE</scope>
</reference>
<dbReference type="PANTHER" id="PTHR11717">
    <property type="entry name" value="LOW MOLECULAR WEIGHT PROTEIN TYROSINE PHOSPHATASE"/>
    <property type="match status" value="1"/>
</dbReference>
<proteinExistence type="inferred from homology"/>
<dbReference type="PRINTS" id="PR00719">
    <property type="entry name" value="LMWPTPASE"/>
</dbReference>
<name>A0A6J7EP83_9ZZZZ</name>
<dbReference type="EMBL" id="CAFBLT010000003">
    <property type="protein sequence ID" value="CAB4883004.1"/>
    <property type="molecule type" value="Genomic_DNA"/>
</dbReference>
<dbReference type="CDD" id="cd16343">
    <property type="entry name" value="LMWPTP"/>
    <property type="match status" value="1"/>
</dbReference>
<dbReference type="SUPFAM" id="SSF52788">
    <property type="entry name" value="Phosphotyrosine protein phosphatases I"/>
    <property type="match status" value="1"/>
</dbReference>
<comment type="similarity">
    <text evidence="1">Belongs to the low molecular weight phosphotyrosine protein phosphatase family.</text>
</comment>
<dbReference type="InterPro" id="IPR023485">
    <property type="entry name" value="Ptyr_pPase"/>
</dbReference>
<feature type="domain" description="Phosphotyrosine protein phosphatase I" evidence="5">
    <location>
        <begin position="6"/>
        <end position="154"/>
    </location>
</feature>
<protein>
    <recommendedName>
        <fullName evidence="2">protein-tyrosine-phosphatase</fullName>
        <ecNumber evidence="2">3.1.3.48</ecNumber>
    </recommendedName>
</protein>
<dbReference type="AlphaFoldDB" id="A0A6J7EP83"/>
<evidence type="ECO:0000256" key="2">
    <source>
        <dbReference type="ARBA" id="ARBA00013064"/>
    </source>
</evidence>
<dbReference type="Pfam" id="PF01451">
    <property type="entry name" value="LMWPc"/>
    <property type="match status" value="1"/>
</dbReference>